<dbReference type="PROSITE" id="PS50887">
    <property type="entry name" value="GGDEF"/>
    <property type="match status" value="1"/>
</dbReference>
<dbReference type="SMART" id="SM00267">
    <property type="entry name" value="GGDEF"/>
    <property type="match status" value="1"/>
</dbReference>
<gene>
    <name evidence="4" type="ORF">AT03_19725</name>
</gene>
<dbReference type="Pfam" id="PF17157">
    <property type="entry name" value="GAPES4"/>
    <property type="match status" value="1"/>
</dbReference>
<evidence type="ECO:0000259" key="2">
    <source>
        <dbReference type="PROSITE" id="PS50883"/>
    </source>
</evidence>
<accession>A0A097R6N6</accession>
<dbReference type="SMART" id="SM00052">
    <property type="entry name" value="EAL"/>
    <property type="match status" value="1"/>
</dbReference>
<feature type="domain" description="EAL" evidence="2">
    <location>
        <begin position="393"/>
        <end position="633"/>
    </location>
</feature>
<sequence>MRITTKLFAFITVLVALAMLLMLLGSTYSFFNQSHHRAENQLNALATTIDQLLLTEPRSNIKKWLPVVMRSSGVNEIIVHNNSHQVYQLKLPTSYNAWDTLTNQRYVDAPLMHHPGYSLKMVYIDPTASYTRSLETMFPVTVSIGLMILVLLFSYRWLREQTLGLEKLERRARKILGGERENAVRGDVHEFPPNASSAIDRLLSDLADAREERGRVDTLIRAFAAQDSRTGLNNRLFFDNQLTTQLEDEGAHGVVMVIRVPDWESMAGLPGKREREEYRYSLVNMLSTSVMRYPSGLLARYFQNNFAVLLPHRSLKEAEGFASQLINSVSAIPPANGIDSEEVLHIGISLYHYGQSTEQVMDQAEQAARNAVLQGSNGWFIDSNPVPEVVRGSVKWRTLLEQTLARGGPTLLQKEAVNVSGEVHHHDILPYIYDGGQALPSAEYYPLVQQLGMAESYDRQMLLQIIPLLRHFSAEKLAFPVSIDSLLQRSFQRWLRDTLLQSEKSLRQRIFFELTEADVSQHIDRLRPVVRLLQGLGCHIVISQAGLKVVSTSYIKQLQVALVKLHPGLVRNIHKRVENQLFVQSLTGACEGTSAQVFAAGVRTKEEWQVLKDKGIAGGQGDFFAKPRPVSRV</sequence>
<dbReference type="EMBL" id="CP009706">
    <property type="protein sequence ID" value="AIU74403.1"/>
    <property type="molecule type" value="Genomic_DNA"/>
</dbReference>
<reference evidence="4 5" key="1">
    <citation type="journal article" date="2014" name="Gut Pathog.">
        <title>Gene clusters of Hafnia alvei strain FB1 important in survival and pathogenesis: a draft genome perspective.</title>
        <authorList>
            <person name="Tan J.Y."/>
            <person name="Yin W.F."/>
            <person name="Chan K.G."/>
        </authorList>
    </citation>
    <scope>NUCLEOTIDE SEQUENCE [LARGE SCALE GENOMIC DNA]</scope>
    <source>
        <strain evidence="4 5">FB1</strain>
    </source>
</reference>
<dbReference type="Pfam" id="PF00990">
    <property type="entry name" value="GGDEF"/>
    <property type="match status" value="1"/>
</dbReference>
<dbReference type="InterPro" id="IPR001633">
    <property type="entry name" value="EAL_dom"/>
</dbReference>
<dbReference type="Pfam" id="PF00563">
    <property type="entry name" value="EAL"/>
    <property type="match status" value="1"/>
</dbReference>
<name>A0A097R6N6_HAFAL</name>
<dbReference type="AlphaFoldDB" id="A0A097R6N6"/>
<dbReference type="NCBIfam" id="NF008281">
    <property type="entry name" value="PRK11059.1"/>
    <property type="match status" value="1"/>
</dbReference>
<dbReference type="Gene3D" id="3.20.20.450">
    <property type="entry name" value="EAL domain"/>
    <property type="match status" value="1"/>
</dbReference>
<evidence type="ECO:0000256" key="1">
    <source>
        <dbReference type="SAM" id="Phobius"/>
    </source>
</evidence>
<dbReference type="SUPFAM" id="SSF141868">
    <property type="entry name" value="EAL domain-like"/>
    <property type="match status" value="1"/>
</dbReference>
<keyword evidence="1" id="KW-0472">Membrane</keyword>
<proteinExistence type="predicted"/>
<dbReference type="InterPro" id="IPR000160">
    <property type="entry name" value="GGDEF_dom"/>
</dbReference>
<keyword evidence="1" id="KW-0812">Transmembrane</keyword>
<dbReference type="CDD" id="cd01948">
    <property type="entry name" value="EAL"/>
    <property type="match status" value="1"/>
</dbReference>
<dbReference type="eggNOG" id="COG2199">
    <property type="taxonomic scope" value="Bacteria"/>
</dbReference>
<dbReference type="InterPro" id="IPR050706">
    <property type="entry name" value="Cyclic-di-GMP_PDE-like"/>
</dbReference>
<dbReference type="Gene3D" id="3.30.70.270">
    <property type="match status" value="1"/>
</dbReference>
<feature type="transmembrane region" description="Helical" evidence="1">
    <location>
        <begin position="7"/>
        <end position="31"/>
    </location>
</feature>
<dbReference type="RefSeq" id="WP_025798442.1">
    <property type="nucleotide sequence ID" value="NZ_CP009706.1"/>
</dbReference>
<keyword evidence="1" id="KW-1133">Transmembrane helix</keyword>
<dbReference type="OrthoDB" id="5894408at2"/>
<dbReference type="PANTHER" id="PTHR33121">
    <property type="entry name" value="CYCLIC DI-GMP PHOSPHODIESTERASE PDEF"/>
    <property type="match status" value="1"/>
</dbReference>
<organism evidence="4 5">
    <name type="scientific">Hafnia alvei FB1</name>
    <dbReference type="NCBI Taxonomy" id="1453496"/>
    <lineage>
        <taxon>Bacteria</taxon>
        <taxon>Pseudomonadati</taxon>
        <taxon>Pseudomonadota</taxon>
        <taxon>Gammaproteobacteria</taxon>
        <taxon>Enterobacterales</taxon>
        <taxon>Hafniaceae</taxon>
        <taxon>Hafnia</taxon>
    </lineage>
</organism>
<dbReference type="PATRIC" id="fig|1453496.5.peg.4063"/>
<dbReference type="GO" id="GO:0071111">
    <property type="term" value="F:cyclic-guanylate-specific phosphodiesterase activity"/>
    <property type="evidence" value="ECO:0007669"/>
    <property type="project" value="InterPro"/>
</dbReference>
<dbReference type="PANTHER" id="PTHR33121:SF32">
    <property type="entry name" value="RNASE E SPECIFICITY FACTOR CSRD"/>
    <property type="match status" value="1"/>
</dbReference>
<protein>
    <submittedName>
        <fullName evidence="4">Regulatory protein CsrD</fullName>
    </submittedName>
</protein>
<dbReference type="KEGG" id="hav:AT03_19725"/>
<dbReference type="HOGENOM" id="CLU_028330_0_0_6"/>
<evidence type="ECO:0000313" key="5">
    <source>
        <dbReference type="Proteomes" id="UP000029986"/>
    </source>
</evidence>
<evidence type="ECO:0000313" key="4">
    <source>
        <dbReference type="EMBL" id="AIU74403.1"/>
    </source>
</evidence>
<evidence type="ECO:0000259" key="3">
    <source>
        <dbReference type="PROSITE" id="PS50887"/>
    </source>
</evidence>
<keyword evidence="5" id="KW-1185">Reference proteome</keyword>
<dbReference type="Proteomes" id="UP000029986">
    <property type="component" value="Chromosome"/>
</dbReference>
<dbReference type="InterPro" id="IPR043128">
    <property type="entry name" value="Rev_trsase/Diguanyl_cyclase"/>
</dbReference>
<dbReference type="SUPFAM" id="SSF55073">
    <property type="entry name" value="Nucleotide cyclase"/>
    <property type="match status" value="1"/>
</dbReference>
<feature type="domain" description="GGDEF" evidence="3">
    <location>
        <begin position="251"/>
        <end position="384"/>
    </location>
</feature>
<dbReference type="InterPro" id="IPR029787">
    <property type="entry name" value="Nucleotide_cyclase"/>
</dbReference>
<dbReference type="InterPro" id="IPR033423">
    <property type="entry name" value="GAPES4"/>
</dbReference>
<dbReference type="eggNOG" id="COG2200">
    <property type="taxonomic scope" value="Bacteria"/>
</dbReference>
<dbReference type="PROSITE" id="PS50883">
    <property type="entry name" value="EAL"/>
    <property type="match status" value="1"/>
</dbReference>
<dbReference type="InterPro" id="IPR035919">
    <property type="entry name" value="EAL_sf"/>
</dbReference>